<comment type="caution">
    <text evidence="2">The sequence shown here is derived from an EMBL/GenBank/DDBJ whole genome shotgun (WGS) entry which is preliminary data.</text>
</comment>
<evidence type="ECO:0000313" key="3">
    <source>
        <dbReference type="Proteomes" id="UP000605259"/>
    </source>
</evidence>
<dbReference type="EMBL" id="BMFK01000001">
    <property type="protein sequence ID" value="GGE58301.1"/>
    <property type="molecule type" value="Genomic_DNA"/>
</dbReference>
<name>A0A917EKV5_9BACI</name>
<protein>
    <submittedName>
        <fullName evidence="2">Uncharacterized protein</fullName>
    </submittedName>
</protein>
<feature type="chain" id="PRO_5037759449" evidence="1">
    <location>
        <begin position="26"/>
        <end position="162"/>
    </location>
</feature>
<evidence type="ECO:0000256" key="1">
    <source>
        <dbReference type="SAM" id="SignalP"/>
    </source>
</evidence>
<sequence length="162" mass="18416">MKKMMPLLFVFVLSLTGIYAPSASAGNPKAAVTHSETGEDLIYHVLMEKKDVHLSPSNQSVQMVLYPGEKTTPKAALFKIKTSVGPRWVEYDEYGDMINLPERFNATMGELYLDRRTKTWENATTNRTDKDAVSFNPQTVTATQVWYKIDTRMGEKWIGYNL</sequence>
<reference evidence="2" key="1">
    <citation type="journal article" date="2014" name="Int. J. Syst. Evol. Microbiol.">
        <title>Complete genome sequence of Corynebacterium casei LMG S-19264T (=DSM 44701T), isolated from a smear-ripened cheese.</title>
        <authorList>
            <consortium name="US DOE Joint Genome Institute (JGI-PGF)"/>
            <person name="Walter F."/>
            <person name="Albersmeier A."/>
            <person name="Kalinowski J."/>
            <person name="Ruckert C."/>
        </authorList>
    </citation>
    <scope>NUCLEOTIDE SEQUENCE</scope>
    <source>
        <strain evidence="2">CGMCC 1.12698</strain>
    </source>
</reference>
<organism evidence="2 3">
    <name type="scientific">Priestia taiwanensis</name>
    <dbReference type="NCBI Taxonomy" id="1347902"/>
    <lineage>
        <taxon>Bacteria</taxon>
        <taxon>Bacillati</taxon>
        <taxon>Bacillota</taxon>
        <taxon>Bacilli</taxon>
        <taxon>Bacillales</taxon>
        <taxon>Bacillaceae</taxon>
        <taxon>Priestia</taxon>
    </lineage>
</organism>
<evidence type="ECO:0000313" key="2">
    <source>
        <dbReference type="EMBL" id="GGE58301.1"/>
    </source>
</evidence>
<reference evidence="2" key="2">
    <citation type="submission" date="2020-09" db="EMBL/GenBank/DDBJ databases">
        <authorList>
            <person name="Sun Q."/>
            <person name="Zhou Y."/>
        </authorList>
    </citation>
    <scope>NUCLEOTIDE SEQUENCE</scope>
    <source>
        <strain evidence="2">CGMCC 1.12698</strain>
    </source>
</reference>
<dbReference type="Proteomes" id="UP000605259">
    <property type="component" value="Unassembled WGS sequence"/>
</dbReference>
<keyword evidence="1" id="KW-0732">Signal</keyword>
<gene>
    <name evidence="2" type="ORF">GCM10007140_05790</name>
</gene>
<dbReference type="AlphaFoldDB" id="A0A917EKV5"/>
<proteinExistence type="predicted"/>
<keyword evidence="3" id="KW-1185">Reference proteome</keyword>
<dbReference type="RefSeq" id="WP_188386934.1">
    <property type="nucleotide sequence ID" value="NZ_BMFK01000001.1"/>
</dbReference>
<feature type="signal peptide" evidence="1">
    <location>
        <begin position="1"/>
        <end position="25"/>
    </location>
</feature>
<accession>A0A917EKV5</accession>